<feature type="binding site" evidence="10">
    <location>
        <position position="371"/>
    </location>
    <ligand>
        <name>(2R)-2-phosphoglycerate</name>
        <dbReference type="ChEBI" id="CHEBI:58289"/>
    </ligand>
</feature>
<dbReference type="CDD" id="cd03313">
    <property type="entry name" value="enolase"/>
    <property type="match status" value="1"/>
</dbReference>
<dbReference type="InterPro" id="IPR020811">
    <property type="entry name" value="Enolase_N"/>
</dbReference>
<dbReference type="Pfam" id="PF03952">
    <property type="entry name" value="Enolase_N"/>
    <property type="match status" value="1"/>
</dbReference>
<evidence type="ECO:0000256" key="8">
    <source>
        <dbReference type="ARBA" id="ARBA00023239"/>
    </source>
</evidence>
<evidence type="ECO:0000256" key="1">
    <source>
        <dbReference type="ARBA" id="ARBA00005031"/>
    </source>
</evidence>
<dbReference type="GO" id="GO:0009986">
    <property type="term" value="C:cell surface"/>
    <property type="evidence" value="ECO:0007669"/>
    <property type="project" value="UniProtKB-SubCell"/>
</dbReference>
<feature type="binding site" evidence="10 13">
    <location>
        <position position="290"/>
    </location>
    <ligand>
        <name>Mg(2+)</name>
        <dbReference type="ChEBI" id="CHEBI:18420"/>
    </ligand>
</feature>
<evidence type="ECO:0000313" key="15">
    <source>
        <dbReference type="Proteomes" id="UP000235584"/>
    </source>
</evidence>
<dbReference type="HAMAP" id="MF_00318">
    <property type="entry name" value="Enolase"/>
    <property type="match status" value="1"/>
</dbReference>
<proteinExistence type="inferred from homology"/>
<evidence type="ECO:0000256" key="10">
    <source>
        <dbReference type="HAMAP-Rule" id="MF_00318"/>
    </source>
</evidence>
<feature type="active site" description="Proton acceptor" evidence="10 11">
    <location>
        <position position="342"/>
    </location>
</feature>
<dbReference type="PROSITE" id="PS00164">
    <property type="entry name" value="ENOLASE"/>
    <property type="match status" value="1"/>
</dbReference>
<evidence type="ECO:0000313" key="14">
    <source>
        <dbReference type="EMBL" id="AUN98496.1"/>
    </source>
</evidence>
<keyword evidence="14" id="KW-0670">Pyruvate</keyword>
<dbReference type="Proteomes" id="UP000235584">
    <property type="component" value="Chromosome"/>
</dbReference>
<evidence type="ECO:0000256" key="3">
    <source>
        <dbReference type="ARBA" id="ARBA00012058"/>
    </source>
</evidence>
<dbReference type="AlphaFoldDB" id="A0A2K9NSJ8"/>
<dbReference type="FunFam" id="3.30.390.10:FF:000001">
    <property type="entry name" value="Enolase"/>
    <property type="match status" value="1"/>
</dbReference>
<gene>
    <name evidence="10" type="primary">eno</name>
    <name evidence="14" type="ORF">C0V70_10335</name>
</gene>
<dbReference type="InterPro" id="IPR000941">
    <property type="entry name" value="Enolase"/>
</dbReference>
<feature type="binding site" evidence="10 13">
    <location>
        <position position="249"/>
    </location>
    <ligand>
        <name>Mg(2+)</name>
        <dbReference type="ChEBI" id="CHEBI:18420"/>
    </ligand>
</feature>
<dbReference type="Pfam" id="PF00113">
    <property type="entry name" value="Enolase_C"/>
    <property type="match status" value="1"/>
</dbReference>
<comment type="function">
    <text evidence="9 10">Catalyzes the reversible conversion of 2-phosphoglycerate (2-PG) into phosphoenolpyruvate (PEP). It is essential for the degradation of carbohydrates via glycolysis.</text>
</comment>
<dbReference type="EMBL" id="CP025704">
    <property type="protein sequence ID" value="AUN98496.1"/>
    <property type="molecule type" value="Genomic_DNA"/>
</dbReference>
<feature type="active site" description="Proton donor" evidence="10 11">
    <location>
        <position position="212"/>
    </location>
</feature>
<keyword evidence="7 10" id="KW-0324">Glycolysis</keyword>
<dbReference type="InterPro" id="IPR029017">
    <property type="entry name" value="Enolase-like_N"/>
</dbReference>
<dbReference type="UniPathway" id="UPA00109">
    <property type="reaction ID" value="UER00187"/>
</dbReference>
<dbReference type="Gene3D" id="3.20.20.120">
    <property type="entry name" value="Enolase-like C-terminal domain"/>
    <property type="match status" value="1"/>
</dbReference>
<dbReference type="SFLD" id="SFLDG00178">
    <property type="entry name" value="enolase"/>
    <property type="match status" value="1"/>
</dbReference>
<reference evidence="14 15" key="1">
    <citation type="submission" date="2018-01" db="EMBL/GenBank/DDBJ databases">
        <title>Complete genome sequence of Bacteriovorax stolpii DSM12778.</title>
        <authorList>
            <person name="Tang B."/>
            <person name="Chang J."/>
        </authorList>
    </citation>
    <scope>NUCLEOTIDE SEQUENCE [LARGE SCALE GENOMIC DNA]</scope>
    <source>
        <strain evidence="14 15">DSM 12778</strain>
    </source>
</reference>
<dbReference type="GO" id="GO:0000287">
    <property type="term" value="F:magnesium ion binding"/>
    <property type="evidence" value="ECO:0007669"/>
    <property type="project" value="UniProtKB-UniRule"/>
</dbReference>
<dbReference type="SUPFAM" id="SSF54826">
    <property type="entry name" value="Enolase N-terminal domain-like"/>
    <property type="match status" value="1"/>
</dbReference>
<keyword evidence="10" id="KW-0963">Cytoplasm</keyword>
<keyword evidence="8 10" id="KW-0456">Lyase</keyword>
<keyword evidence="15" id="KW-1185">Reference proteome</keyword>
<dbReference type="InterPro" id="IPR036849">
    <property type="entry name" value="Enolase-like_C_sf"/>
</dbReference>
<dbReference type="GO" id="GO:0000015">
    <property type="term" value="C:phosphopyruvate hydratase complex"/>
    <property type="evidence" value="ECO:0007669"/>
    <property type="project" value="InterPro"/>
</dbReference>
<dbReference type="GO" id="GO:0004634">
    <property type="term" value="F:phosphopyruvate hydratase activity"/>
    <property type="evidence" value="ECO:0007669"/>
    <property type="project" value="UniProtKB-UniRule"/>
</dbReference>
<comment type="similarity">
    <text evidence="2 10">Belongs to the enolase family.</text>
</comment>
<evidence type="ECO:0000256" key="4">
    <source>
        <dbReference type="ARBA" id="ARBA00017068"/>
    </source>
</evidence>
<dbReference type="PANTHER" id="PTHR11902:SF1">
    <property type="entry name" value="ENOLASE"/>
    <property type="match status" value="1"/>
</dbReference>
<comment type="cofactor">
    <cofactor evidence="13">
        <name>Mg(2+)</name>
        <dbReference type="ChEBI" id="CHEBI:18420"/>
    </cofactor>
    <text evidence="13">Mg(2+) is required for catalysis and for stabilizing the dimer.</text>
</comment>
<dbReference type="EC" id="4.2.1.11" evidence="3 10"/>
<feature type="binding site" evidence="12">
    <location>
        <begin position="369"/>
        <end position="372"/>
    </location>
    <ligand>
        <name>substrate</name>
    </ligand>
</feature>
<dbReference type="SMART" id="SM01193">
    <property type="entry name" value="Enolase_N"/>
    <property type="match status" value="1"/>
</dbReference>
<feature type="binding site" evidence="12">
    <location>
        <position position="317"/>
    </location>
    <ligand>
        <name>substrate</name>
    </ligand>
</feature>
<evidence type="ECO:0000256" key="5">
    <source>
        <dbReference type="ARBA" id="ARBA00022525"/>
    </source>
</evidence>
<keyword evidence="6 10" id="KW-0460">Magnesium</keyword>
<evidence type="ECO:0000256" key="7">
    <source>
        <dbReference type="ARBA" id="ARBA00023152"/>
    </source>
</evidence>
<evidence type="ECO:0000256" key="6">
    <source>
        <dbReference type="ARBA" id="ARBA00022842"/>
    </source>
</evidence>
<dbReference type="RefSeq" id="WP_102243787.1">
    <property type="nucleotide sequence ID" value="NZ_CP025704.1"/>
</dbReference>
<comment type="pathway">
    <text evidence="1 10">Carbohydrate degradation; glycolysis; pyruvate from D-glyceraldehyde 3-phosphate: step 4/5.</text>
</comment>
<keyword evidence="10 13" id="KW-0479">Metal-binding</keyword>
<dbReference type="GO" id="GO:0005576">
    <property type="term" value="C:extracellular region"/>
    <property type="evidence" value="ECO:0007669"/>
    <property type="project" value="UniProtKB-SubCell"/>
</dbReference>
<name>A0A2K9NSJ8_BACTC</name>
<feature type="binding site" evidence="12">
    <location>
        <position position="171"/>
    </location>
    <ligand>
        <name>substrate</name>
    </ligand>
</feature>
<comment type="catalytic activity">
    <reaction evidence="10">
        <text>(2R)-2-phosphoglycerate = phosphoenolpyruvate + H2O</text>
        <dbReference type="Rhea" id="RHEA:10164"/>
        <dbReference type="ChEBI" id="CHEBI:15377"/>
        <dbReference type="ChEBI" id="CHEBI:58289"/>
        <dbReference type="ChEBI" id="CHEBI:58702"/>
        <dbReference type="EC" id="4.2.1.11"/>
    </reaction>
</comment>
<dbReference type="GO" id="GO:0006096">
    <property type="term" value="P:glycolytic process"/>
    <property type="evidence" value="ECO:0007669"/>
    <property type="project" value="UniProtKB-UniRule"/>
</dbReference>
<keyword evidence="5 10" id="KW-0964">Secreted</keyword>
<dbReference type="InterPro" id="IPR020810">
    <property type="entry name" value="Enolase_C"/>
</dbReference>
<feature type="binding site" evidence="10">
    <location>
        <position position="372"/>
    </location>
    <ligand>
        <name>(2R)-2-phosphoglycerate</name>
        <dbReference type="ChEBI" id="CHEBI:58289"/>
    </ligand>
</feature>
<dbReference type="NCBIfam" id="TIGR01060">
    <property type="entry name" value="eno"/>
    <property type="match status" value="1"/>
</dbReference>
<dbReference type="SMART" id="SM01192">
    <property type="entry name" value="Enolase_C"/>
    <property type="match status" value="1"/>
</dbReference>
<dbReference type="InterPro" id="IPR020809">
    <property type="entry name" value="Enolase_CS"/>
</dbReference>
<dbReference type="OrthoDB" id="5288158at2"/>
<dbReference type="SFLD" id="SFLDF00002">
    <property type="entry name" value="enolase"/>
    <property type="match status" value="1"/>
</dbReference>
<organism evidence="14 15">
    <name type="scientific">Bacteriovorax stolpii</name>
    <name type="common">Bdellovibrio stolpii</name>
    <dbReference type="NCBI Taxonomy" id="960"/>
    <lineage>
        <taxon>Bacteria</taxon>
        <taxon>Pseudomonadati</taxon>
        <taxon>Bdellovibrionota</taxon>
        <taxon>Bacteriovoracia</taxon>
        <taxon>Bacteriovoracales</taxon>
        <taxon>Bacteriovoracaceae</taxon>
        <taxon>Bacteriovorax</taxon>
    </lineage>
</organism>
<sequence length="426" mass="46207">MSKIKSIKARQILDSRGNPTVEVDVVTEAGNLARAAVPSGASTGSKEALELRDGDKSYYMGKSVLKAVKNVNEIIAPKIVGMDSTELKKIDSIMLEMDGTENKSKLGANALLGVSMAVCRAGAMDLNMSLYKYMFEKCKAPNSHKKYVMPSPLMNIINGGSHASNNLDIQEFMIVPHMKKSFGDNLRAGVEVFHSLKKVLSEGNHSTNVGDEGGFAPDLQSHEEAIELILKAITNAGYKPGVDMSISLDAAASEFYKDGKYHMQGKVFSTSDMVKYYSDLAAKYPIYSIEDGLDEGDHQGWIELTKALGSKITLVGDDLFVTNKKIFEAGIKAGEANAILVKVNQIGTMSETFEAMELGFNNNYKAIVSHRSGETGDSFIADLAVATGCAHIKTGSASRSDRMEKYNQLLRIEEELGADALYIPVK</sequence>
<feature type="binding site" evidence="12">
    <location>
        <position position="290"/>
    </location>
    <ligand>
        <name>substrate</name>
    </ligand>
</feature>
<feature type="binding site" evidence="10">
    <location>
        <position position="393"/>
    </location>
    <ligand>
        <name>(2R)-2-phosphoglycerate</name>
        <dbReference type="ChEBI" id="CHEBI:58289"/>
    </ligand>
</feature>
<feature type="binding site" evidence="10 13">
    <location>
        <position position="317"/>
    </location>
    <ligand>
        <name>Mg(2+)</name>
        <dbReference type="ChEBI" id="CHEBI:18420"/>
    </ligand>
</feature>
<evidence type="ECO:0000256" key="9">
    <source>
        <dbReference type="ARBA" id="ARBA00045763"/>
    </source>
</evidence>
<dbReference type="PRINTS" id="PR00148">
    <property type="entry name" value="ENOLASE"/>
</dbReference>
<dbReference type="PIRSF" id="PIRSF001400">
    <property type="entry name" value="Enolase"/>
    <property type="match status" value="1"/>
</dbReference>
<dbReference type="KEGG" id="bsto:C0V70_10335"/>
<evidence type="ECO:0000256" key="13">
    <source>
        <dbReference type="PIRSR" id="PIRSR001400-3"/>
    </source>
</evidence>
<evidence type="ECO:0000256" key="11">
    <source>
        <dbReference type="PIRSR" id="PIRSR001400-1"/>
    </source>
</evidence>
<evidence type="ECO:0000256" key="12">
    <source>
        <dbReference type="PIRSR" id="PIRSR001400-2"/>
    </source>
</evidence>
<dbReference type="SUPFAM" id="SSF51604">
    <property type="entry name" value="Enolase C-terminal domain-like"/>
    <property type="match status" value="1"/>
</dbReference>
<comment type="cofactor">
    <cofactor evidence="10">
        <name>Mg(2+)</name>
        <dbReference type="ChEBI" id="CHEBI:18420"/>
    </cofactor>
    <text evidence="10">Binds a second Mg(2+) ion via substrate during catalysis.</text>
</comment>
<dbReference type="Gene3D" id="3.30.390.10">
    <property type="entry name" value="Enolase-like, N-terminal domain"/>
    <property type="match status" value="1"/>
</dbReference>
<feature type="binding site" evidence="10">
    <location>
        <position position="342"/>
    </location>
    <ligand>
        <name>(2R)-2-phosphoglycerate</name>
        <dbReference type="ChEBI" id="CHEBI:58289"/>
    </ligand>
</feature>
<comment type="subcellular location">
    <subcellularLocation>
        <location evidence="10">Cytoplasm</location>
    </subcellularLocation>
    <subcellularLocation>
        <location evidence="10">Secreted</location>
    </subcellularLocation>
    <subcellularLocation>
        <location evidence="10">Cell surface</location>
    </subcellularLocation>
    <text evidence="10">Fractions of enolase are present in both the cytoplasm and on the cell surface.</text>
</comment>
<feature type="binding site" evidence="12">
    <location>
        <position position="393"/>
    </location>
    <ligand>
        <name>substrate</name>
    </ligand>
</feature>
<accession>A0A2K9NSJ8</accession>
<protein>
    <recommendedName>
        <fullName evidence="4 10">Enolase</fullName>
        <ecNumber evidence="3 10">4.2.1.11</ecNumber>
    </recommendedName>
    <alternativeName>
        <fullName evidence="10">2-phospho-D-glycerate hydro-lyase</fullName>
    </alternativeName>
    <alternativeName>
        <fullName evidence="10">2-phosphoglycerate dehydratase</fullName>
    </alternativeName>
</protein>
<feature type="binding site" evidence="12">
    <location>
        <position position="162"/>
    </location>
    <ligand>
        <name>substrate</name>
    </ligand>
</feature>
<dbReference type="PANTHER" id="PTHR11902">
    <property type="entry name" value="ENOLASE"/>
    <property type="match status" value="1"/>
</dbReference>
<dbReference type="SFLD" id="SFLDS00001">
    <property type="entry name" value="Enolase"/>
    <property type="match status" value="1"/>
</dbReference>
<feature type="binding site" evidence="10">
    <location>
        <position position="170"/>
    </location>
    <ligand>
        <name>(2R)-2-phosphoglycerate</name>
        <dbReference type="ChEBI" id="CHEBI:58289"/>
    </ligand>
</feature>
<evidence type="ECO:0000256" key="2">
    <source>
        <dbReference type="ARBA" id="ARBA00009604"/>
    </source>
</evidence>